<proteinExistence type="predicted"/>
<dbReference type="PANTHER" id="PTHR12069">
    <property type="entry name" value="DNA-DIRECTED RNA POLYMERASES III 80 KDA POLYPEPTIDE RNA POLYMERASE III SUBUNIT 5"/>
    <property type="match status" value="1"/>
</dbReference>
<name>A0A0N0P885_LEPSE</name>
<dbReference type="GO" id="GO:0042797">
    <property type="term" value="P:tRNA transcription by RNA polymerase III"/>
    <property type="evidence" value="ECO:0007669"/>
    <property type="project" value="TreeGrafter"/>
</dbReference>
<dbReference type="AlphaFoldDB" id="A0A0N0P885"/>
<reference evidence="1 2" key="1">
    <citation type="journal article" date="2015" name="PLoS Pathog.">
        <title>Leptomonas seymouri: Adaptations to the Dixenous Life Cycle Analyzed by Genome Sequencing, Transcriptome Profiling and Co-infection with Leishmania donovani.</title>
        <authorList>
            <person name="Kraeva N."/>
            <person name="Butenko A."/>
            <person name="Hlavacova J."/>
            <person name="Kostygov A."/>
            <person name="Myskova J."/>
            <person name="Grybchuk D."/>
            <person name="Lestinova T."/>
            <person name="Votypka J."/>
            <person name="Volf P."/>
            <person name="Opperdoes F."/>
            <person name="Flegontov P."/>
            <person name="Lukes J."/>
            <person name="Yurchenko V."/>
        </authorList>
    </citation>
    <scope>NUCLEOTIDE SEQUENCE [LARGE SCALE GENOMIC DNA]</scope>
    <source>
        <strain evidence="1 2">ATCC 30220</strain>
    </source>
</reference>
<sequence length="700" mass="76675">MKFGSRPVDIADDEIVASFNVYFSPSLAHQAHIFQYPLRRKQRPYEATEVKLFSTNGTSNVGGEASPAHNKDRAVFTPESRLTMKFSLDTFGSPSFKPSQEASSGFMSQMEVQRLNAYSYTLQSQPLRPQSNYVLGYVTEEGIHLTPVSTIQQFTPALDIPSTATGAVRVAEPFCSQPNASATPGFAAAERIQRDLQRQRSYVLNQDADSGREVQVFRANSVESTAMRSRLRSPTLELVLGGAKGTAEPSRIENSLFPPEILQSGGISGGDDASPSMLIHRFANRTSVVEQTMQLLQRCHVITLPVLQTVIVPHTSNDVVKTMATVPDTQLVEALKTCAVWMHGVWVSRFCDQFRGSVAALREVILTRFYQSSDGSVARSELNAIVSSSAARRSIKDILLTVALLNEEERDPAKRRWRLKYVPADPAAREACISAFRSAFPEEEASQHDAWKRRCAQVGSHVPCIIANRPPPQLFLLARGEAPPVGGVASSVSPPYVGGGRPSSPSSSMGFGVSGLPNTSTSASPFGSPNVSGVEMTFRDTDIAPIRSYIRELFTEYGVINKQRVKDLVMRAQESRYPHATKAMLSTALQQSLEKFTESTWVLKSVGEPLADYYRPTILAVVLELRQFELNALIARLEDAVRDRGLTSPPETAAAARVKKSAASPYSVPEAVVQRVVAEVAEYKAGGRLWHIKGGNLMHE</sequence>
<dbReference type="PANTHER" id="PTHR12069:SF0">
    <property type="entry name" value="DNA-DIRECTED RNA POLYMERASE III SUBUNIT RPC5"/>
    <property type="match status" value="1"/>
</dbReference>
<accession>A0A0N0P885</accession>
<evidence type="ECO:0000313" key="1">
    <source>
        <dbReference type="EMBL" id="KPI89656.1"/>
    </source>
</evidence>
<gene>
    <name evidence="1" type="ORF">ABL78_1237</name>
</gene>
<evidence type="ECO:0000313" key="2">
    <source>
        <dbReference type="Proteomes" id="UP000038009"/>
    </source>
</evidence>
<protein>
    <submittedName>
        <fullName evidence="1">Uncharacterized protein</fullName>
    </submittedName>
</protein>
<dbReference type="OMA" id="QRPYEAT"/>
<dbReference type="EMBL" id="LJSK01000019">
    <property type="protein sequence ID" value="KPI89656.1"/>
    <property type="molecule type" value="Genomic_DNA"/>
</dbReference>
<dbReference type="Pfam" id="PF04801">
    <property type="entry name" value="RPC5"/>
    <property type="match status" value="1"/>
</dbReference>
<keyword evidence="2" id="KW-1185">Reference proteome</keyword>
<dbReference type="VEuPathDB" id="TriTrypDB:Lsey_0019_0220"/>
<comment type="caution">
    <text evidence="1">The sequence shown here is derived from an EMBL/GenBank/DDBJ whole genome shotgun (WGS) entry which is preliminary data.</text>
</comment>
<organism evidence="1 2">
    <name type="scientific">Leptomonas seymouri</name>
    <dbReference type="NCBI Taxonomy" id="5684"/>
    <lineage>
        <taxon>Eukaryota</taxon>
        <taxon>Discoba</taxon>
        <taxon>Euglenozoa</taxon>
        <taxon>Kinetoplastea</taxon>
        <taxon>Metakinetoplastina</taxon>
        <taxon>Trypanosomatida</taxon>
        <taxon>Trypanosomatidae</taxon>
        <taxon>Leishmaniinae</taxon>
        <taxon>Leptomonas</taxon>
    </lineage>
</organism>
<dbReference type="GO" id="GO:0005666">
    <property type="term" value="C:RNA polymerase III complex"/>
    <property type="evidence" value="ECO:0007669"/>
    <property type="project" value="TreeGrafter"/>
</dbReference>
<dbReference type="Proteomes" id="UP000038009">
    <property type="component" value="Unassembled WGS sequence"/>
</dbReference>
<dbReference type="OrthoDB" id="340681at2759"/>
<dbReference type="InterPro" id="IPR006886">
    <property type="entry name" value="RNA_pol_III_Rpc5"/>
</dbReference>